<dbReference type="PANTHER" id="PTHR43833">
    <property type="entry name" value="POTASSIUM CHANNEL PROTEIN 2-RELATED-RELATED"/>
    <property type="match status" value="1"/>
</dbReference>
<dbReference type="EMBL" id="PEUT01000039">
    <property type="protein sequence ID" value="PIV13676.1"/>
    <property type="molecule type" value="Genomic_DNA"/>
</dbReference>
<dbReference type="PROSITE" id="PS51201">
    <property type="entry name" value="RCK_N"/>
    <property type="match status" value="1"/>
</dbReference>
<evidence type="ECO:0000313" key="10">
    <source>
        <dbReference type="EMBL" id="PJC01446.1"/>
    </source>
</evidence>
<evidence type="ECO:0000313" key="4">
    <source>
        <dbReference type="EMBL" id="PIN66672.1"/>
    </source>
</evidence>
<evidence type="ECO:0000313" key="11">
    <source>
        <dbReference type="Proteomes" id="UP000228888"/>
    </source>
</evidence>
<dbReference type="EMBL" id="PFSX01000029">
    <property type="protein sequence ID" value="PJC01446.1"/>
    <property type="molecule type" value="Genomic_DNA"/>
</dbReference>
<sequence>MKILIYGAGKIARTIMEKIHNAKFIVVENDDIKSQKIASLFPNAKVFSGDCINSQVTHNAGLDSADVVIAATDDDSINIAAAVYARRFVQNVIAVIQKEEFSEVLKQIGILPLQPNETAGKTCVFYLKYPLIYDLIHIDDVGYRMIEINIDDEFKPLKLKDLPDKVGLVAAIYRNKTFIKLNENTDIKNNDCVLVIFDMKDCCEEVYKFWKFED</sequence>
<dbReference type="Proteomes" id="UP000231232">
    <property type="component" value="Unassembled WGS sequence"/>
</dbReference>
<proteinExistence type="predicted"/>
<evidence type="ECO:0000256" key="2">
    <source>
        <dbReference type="ARBA" id="ARBA00023065"/>
    </source>
</evidence>
<protein>
    <recommendedName>
        <fullName evidence="3">RCK N-terminal domain-containing protein</fullName>
    </recommendedName>
</protein>
<accession>A0A2H9RD27</accession>
<accession>A0A2H9M7U8</accession>
<accession>A0A2H9M221</accession>
<dbReference type="InterPro" id="IPR003148">
    <property type="entry name" value="RCK_N"/>
</dbReference>
<dbReference type="EMBL" id="PFFF01000033">
    <property type="protein sequence ID" value="PIV89695.1"/>
    <property type="molecule type" value="Genomic_DNA"/>
</dbReference>
<reference evidence="11 12" key="2">
    <citation type="submission" date="2017-09" db="EMBL/GenBank/DDBJ databases">
        <title>Depth-based differentiation of microbial function through sediment-hosted aquifers and enrichment of novel symbionts in the deep terrestrial subsurface.</title>
        <authorList>
            <person name="Probst A.J."/>
            <person name="Ladd B."/>
            <person name="Jarett J.K."/>
            <person name="Geller-Mcgrath D.E."/>
            <person name="Sieber C.M.K."/>
            <person name="Emerson J.B."/>
            <person name="Anantharaman K."/>
            <person name="Thomas B.C."/>
            <person name="Malmstrom R."/>
            <person name="Stieglmeier M."/>
            <person name="Klingl A."/>
            <person name="Woyke T."/>
            <person name="Ryan C.M."/>
            <person name="Banfield J.F."/>
        </authorList>
    </citation>
    <scope>NUCLEOTIDE SEQUENCE [LARGE SCALE GENOMIC DNA]</scope>
</reference>
<evidence type="ECO:0000313" key="12">
    <source>
        <dbReference type="Proteomes" id="UP000228989"/>
    </source>
</evidence>
<gene>
    <name evidence="10" type="ORF">CO072_01210</name>
    <name evidence="9" type="ORF">CO124_00830</name>
    <name evidence="6" type="ORF">COS22_00020</name>
    <name evidence="5" type="ORF">COS45_01580</name>
    <name evidence="7" type="ORF">COW47_01370</name>
    <name evidence="4" type="ORF">COW69_00880</name>
    <name evidence="8" type="ORF">COZ66_01465</name>
</gene>
<evidence type="ECO:0000256" key="1">
    <source>
        <dbReference type="ARBA" id="ARBA00022448"/>
    </source>
</evidence>
<organism evidence="4 13">
    <name type="scientific">Huberarchaeum crystalense</name>
    <dbReference type="NCBI Taxonomy" id="2014257"/>
    <lineage>
        <taxon>Archaea</taxon>
        <taxon>Candidatus Huberarchaeota</taxon>
        <taxon>Candidatus Huberarchaeia</taxon>
        <taxon>Candidatus Huberarchaeales</taxon>
        <taxon>Candidatus Huberarchaeaceae</taxon>
        <taxon>Candidatus Huberarchaeum</taxon>
    </lineage>
</organism>
<dbReference type="Proteomes" id="UP000228888">
    <property type="component" value="Unassembled WGS sequence"/>
</dbReference>
<evidence type="ECO:0000313" key="9">
    <source>
        <dbReference type="EMBL" id="PJB04161.1"/>
    </source>
</evidence>
<dbReference type="AlphaFoldDB" id="A0A2G9LJM9"/>
<dbReference type="Pfam" id="PF02254">
    <property type="entry name" value="TrkA_N"/>
    <property type="match status" value="1"/>
</dbReference>
<reference evidence="4 13" key="1">
    <citation type="submission" date="2017-09" db="EMBL/GenBank/DDBJ databases">
        <title>Depth-based differentiation of microbial function through sediment-hosted aquifers and enrichment of novel symbionts in the deep terrestrial subsurface.</title>
        <authorList>
            <person name="Probst A.J."/>
            <person name="Ladd B."/>
            <person name="Jarett J.K."/>
            <person name="Geller-Mcgrath D.E."/>
            <person name="Sieber C.M."/>
            <person name="Emerson J.B."/>
            <person name="Anantharaman K."/>
            <person name="Thomas B.C."/>
            <person name="Malmstrom R."/>
            <person name="Stieglmeier M."/>
            <person name="Klingl A."/>
            <person name="Woyke T."/>
            <person name="Ryan C.M."/>
            <person name="Banfield J.F."/>
        </authorList>
    </citation>
    <scope>NUCLEOTIDE SEQUENCE [LARGE SCALE GENOMIC DNA]</scope>
    <source>
        <strain evidence="6">CG02_land_8_20_14_3_00_31_209</strain>
        <strain evidence="5">CG03_land_8_20_14_0_80_31_114</strain>
        <strain evidence="7">CG17_big_fil_post_rev_8_21_14_2_50_31_73</strain>
        <strain evidence="4">CG18_big_fil_WC_8_21_14_2_50_31_19</strain>
        <strain evidence="8">CG_4_8_14_3_um_filter</strain>
        <strain evidence="10">CG_4_9_14_0_8_um_filter_31_21</strain>
        <strain evidence="9">CG_4_9_14_3_um_filter_31_125</strain>
    </source>
</reference>
<keyword evidence="1" id="KW-0813">Transport</keyword>
<dbReference type="Gene3D" id="3.40.50.720">
    <property type="entry name" value="NAD(P)-binding Rossmann-like Domain"/>
    <property type="match status" value="1"/>
</dbReference>
<accession>A0A2H9MMU2</accession>
<evidence type="ECO:0000313" key="8">
    <source>
        <dbReference type="EMBL" id="PIX28065.1"/>
    </source>
</evidence>
<name>A0A2G9LJM9_HUBC1</name>
<evidence type="ECO:0000313" key="7">
    <source>
        <dbReference type="EMBL" id="PIV89695.1"/>
    </source>
</evidence>
<evidence type="ECO:0000259" key="3">
    <source>
        <dbReference type="PROSITE" id="PS51201"/>
    </source>
</evidence>
<evidence type="ECO:0000313" key="13">
    <source>
        <dbReference type="Proteomes" id="UP000229789"/>
    </source>
</evidence>
<dbReference type="PANTHER" id="PTHR43833:SF5">
    <property type="entry name" value="TRK SYSTEM POTASSIUM UPTAKE PROTEIN TRKA"/>
    <property type="match status" value="1"/>
</dbReference>
<dbReference type="Proteomes" id="UP000228989">
    <property type="component" value="Unassembled WGS sequence"/>
</dbReference>
<dbReference type="GO" id="GO:0006813">
    <property type="term" value="P:potassium ion transport"/>
    <property type="evidence" value="ECO:0007669"/>
    <property type="project" value="InterPro"/>
</dbReference>
<accession>A0A2H9QSG8</accession>
<feature type="domain" description="RCK N-terminal" evidence="3">
    <location>
        <begin position="1"/>
        <end position="120"/>
    </location>
</feature>
<accession>A0A2H9N2E1</accession>
<dbReference type="EMBL" id="PCUF01000008">
    <property type="protein sequence ID" value="PIN66672.1"/>
    <property type="molecule type" value="Genomic_DNA"/>
</dbReference>
<dbReference type="Proteomes" id="UP000231449">
    <property type="component" value="Unassembled WGS sequence"/>
</dbReference>
<dbReference type="SUPFAM" id="SSF51735">
    <property type="entry name" value="NAD(P)-binding Rossmann-fold domains"/>
    <property type="match status" value="1"/>
</dbReference>
<dbReference type="EMBL" id="PETW01000001">
    <property type="protein sequence ID" value="PIV46654.1"/>
    <property type="molecule type" value="Genomic_DNA"/>
</dbReference>
<dbReference type="InterPro" id="IPR050721">
    <property type="entry name" value="Trk_Ktr_HKT_K-transport"/>
</dbReference>
<comment type="caution">
    <text evidence="4">The sequence shown here is derived from an EMBL/GenBank/DDBJ whole genome shotgun (WGS) entry which is preliminary data.</text>
</comment>
<dbReference type="EMBL" id="PFIH01000035">
    <property type="protein sequence ID" value="PIX28065.1"/>
    <property type="molecule type" value="Genomic_DNA"/>
</dbReference>
<accession>A0A2G9LJM9</accession>
<dbReference type="Proteomes" id="UP000230477">
    <property type="component" value="Unassembled WGS sequence"/>
</dbReference>
<keyword evidence="2" id="KW-0406">Ion transport</keyword>
<dbReference type="Proteomes" id="UP000230713">
    <property type="component" value="Unassembled WGS sequence"/>
</dbReference>
<dbReference type="EMBL" id="PFUW01000016">
    <property type="protein sequence ID" value="PJB04161.1"/>
    <property type="molecule type" value="Genomic_DNA"/>
</dbReference>
<evidence type="ECO:0000313" key="5">
    <source>
        <dbReference type="EMBL" id="PIV13676.1"/>
    </source>
</evidence>
<evidence type="ECO:0000313" key="6">
    <source>
        <dbReference type="EMBL" id="PIV46654.1"/>
    </source>
</evidence>
<dbReference type="Proteomes" id="UP000229789">
    <property type="component" value="Unassembled WGS sequence"/>
</dbReference>
<dbReference type="InterPro" id="IPR036291">
    <property type="entry name" value="NAD(P)-bd_dom_sf"/>
</dbReference>